<dbReference type="PRINTS" id="PR00097">
    <property type="entry name" value="ANTSNTHASEII"/>
</dbReference>
<dbReference type="AlphaFoldDB" id="A0A098BYW9"/>
<keyword evidence="11" id="KW-1185">Reference proteome</keyword>
<dbReference type="PATRIC" id="fig|1562970.3.peg.1095"/>
<feature type="active site" evidence="8">
    <location>
        <position position="351"/>
    </location>
</feature>
<comment type="catalytic activity">
    <reaction evidence="8">
        <text>L-glutamine + H2O = L-glutamate + NH4(+)</text>
        <dbReference type="Rhea" id="RHEA:15889"/>
        <dbReference type="ChEBI" id="CHEBI:15377"/>
        <dbReference type="ChEBI" id="CHEBI:28938"/>
        <dbReference type="ChEBI" id="CHEBI:29985"/>
        <dbReference type="ChEBI" id="CHEBI:58359"/>
    </reaction>
</comment>
<dbReference type="SUPFAM" id="SSF52021">
    <property type="entry name" value="Carbamoyl phosphate synthetase, small subunit N-terminal domain"/>
    <property type="match status" value="1"/>
</dbReference>
<evidence type="ECO:0000256" key="8">
    <source>
        <dbReference type="HAMAP-Rule" id="MF_01209"/>
    </source>
</evidence>
<proteinExistence type="inferred from homology"/>
<name>A0A098BYW9_9BACT</name>
<dbReference type="EC" id="6.3.5.5" evidence="8"/>
<dbReference type="Gene3D" id="3.50.30.20">
    <property type="entry name" value="Carbamoyl-phosphate synthase small subunit, N-terminal domain"/>
    <property type="match status" value="1"/>
</dbReference>
<dbReference type="FunFam" id="3.50.30.20:FF:000002">
    <property type="entry name" value="Carbamoyl-phosphate synthase 1, mitochondrial"/>
    <property type="match status" value="1"/>
</dbReference>
<dbReference type="InterPro" id="IPR006274">
    <property type="entry name" value="CarbamoylP_synth_ssu"/>
</dbReference>
<dbReference type="SMART" id="SM01097">
    <property type="entry name" value="CPSase_sm_chain"/>
    <property type="match status" value="1"/>
</dbReference>
<dbReference type="Proteomes" id="UP000032417">
    <property type="component" value="Chromosome 1"/>
</dbReference>
<keyword evidence="4 8" id="KW-0547">Nucleotide-binding</keyword>
<dbReference type="PANTHER" id="PTHR43418">
    <property type="entry name" value="MULTIFUNCTIONAL TRYPTOPHAN BIOSYNTHESIS PROTEIN-RELATED"/>
    <property type="match status" value="1"/>
</dbReference>
<feature type="binding site" evidence="8">
    <location>
        <position position="311"/>
    </location>
    <ligand>
        <name>L-glutamine</name>
        <dbReference type="ChEBI" id="CHEBI:58359"/>
    </ligand>
</feature>
<evidence type="ECO:0000313" key="10">
    <source>
        <dbReference type="EMBL" id="CEA15859.1"/>
    </source>
</evidence>
<dbReference type="GO" id="GO:0006541">
    <property type="term" value="P:glutamine metabolic process"/>
    <property type="evidence" value="ECO:0007669"/>
    <property type="project" value="InterPro"/>
</dbReference>
<dbReference type="GO" id="GO:0006526">
    <property type="term" value="P:L-arginine biosynthetic process"/>
    <property type="evidence" value="ECO:0007669"/>
    <property type="project" value="UniProtKB-UniRule"/>
</dbReference>
<dbReference type="InterPro" id="IPR002474">
    <property type="entry name" value="CarbamoylP_synth_ssu_N"/>
</dbReference>
<evidence type="ECO:0000256" key="1">
    <source>
        <dbReference type="ARBA" id="ARBA00005077"/>
    </source>
</evidence>
<dbReference type="CDD" id="cd01744">
    <property type="entry name" value="GATase1_CPSase"/>
    <property type="match status" value="1"/>
</dbReference>
<dbReference type="GO" id="GO:0004088">
    <property type="term" value="F:carbamoyl-phosphate synthase (glutamine-hydrolyzing) activity"/>
    <property type="evidence" value="ECO:0007669"/>
    <property type="project" value="UniProtKB-UniRule"/>
</dbReference>
<keyword evidence="8" id="KW-0055">Arginine biosynthesis</keyword>
<keyword evidence="8" id="KW-0665">Pyrimidine biosynthesis</keyword>
<dbReference type="HAMAP" id="MF_01209">
    <property type="entry name" value="CPSase_S_chain"/>
    <property type="match status" value="1"/>
</dbReference>
<sequence>MHKLTPVRLILENGMVFQGKSFGAEKPTSGEVVFSTSMVGYPESLTDPSYKGQILSLTYPIIGNYGVPAKGETDGISDFFESEHILASGLIIQDYTSEYSHWNGIESLGEWLKNENIPGICDVDTRKLTKILREEGSLLGKIVFDESHVSEKTKDASKAEVNIRKDGFYNPDFTNLVAEVSCKEVIEYGDGVKKVVLVDCGVKLNILRELIKQGVKVIRVPWDYDFNTIDFDGVVISNGPGNPDHCIATVENIRKAMNSDKPIFGICMGNQLLSKAAGAKIYKLKYGHRSHNQPVRRVGSNQCFITSQNHGYAVDDKGLGKEWEPWYVNLNDGTNEGIRHKSKPFYSVQFHPEANGGPNDTRYFFDEFVKLL</sequence>
<keyword evidence="5 8" id="KW-0067">ATP-binding</keyword>
<dbReference type="UniPathway" id="UPA00068">
    <property type="reaction ID" value="UER00171"/>
</dbReference>
<reference evidence="10 11" key="1">
    <citation type="submission" date="2014-08" db="EMBL/GenBank/DDBJ databases">
        <authorList>
            <person name="Wibberg D."/>
        </authorList>
    </citation>
    <scope>NUCLEOTIDE SEQUENCE [LARGE SCALE GENOMIC DNA]</scope>
    <source>
        <strain evidence="11">ING2-E5B</strain>
    </source>
</reference>
<dbReference type="EMBL" id="LN515532">
    <property type="protein sequence ID" value="CEA15859.1"/>
    <property type="molecule type" value="Genomic_DNA"/>
</dbReference>
<evidence type="ECO:0000313" key="11">
    <source>
        <dbReference type="Proteomes" id="UP000032417"/>
    </source>
</evidence>
<feature type="region of interest" description="CPSase" evidence="8">
    <location>
        <begin position="1"/>
        <end position="193"/>
    </location>
</feature>
<evidence type="ECO:0000256" key="7">
    <source>
        <dbReference type="ARBA" id="ARBA00048816"/>
    </source>
</evidence>
<feature type="domain" description="Carbamoyl-phosphate synthase small subunit N-terminal" evidence="9">
    <location>
        <begin position="5"/>
        <end position="143"/>
    </location>
</feature>
<dbReference type="GO" id="GO:0004359">
    <property type="term" value="F:glutaminase activity"/>
    <property type="evidence" value="ECO:0007669"/>
    <property type="project" value="RHEA"/>
</dbReference>
<comment type="subunit">
    <text evidence="8">Composed of two chains; the small (or glutamine) chain promotes the hydrolysis of glutamine to ammonia, which is used by the large (or ammonia) chain to synthesize carbamoyl phosphate. Tetramer of heterodimers (alpha,beta)4.</text>
</comment>
<dbReference type="NCBIfam" id="NF009475">
    <property type="entry name" value="PRK12838.1"/>
    <property type="match status" value="1"/>
</dbReference>
<dbReference type="GO" id="GO:0044205">
    <property type="term" value="P:'de novo' UMP biosynthetic process"/>
    <property type="evidence" value="ECO:0007669"/>
    <property type="project" value="UniProtKB-UniRule"/>
</dbReference>
<comment type="function">
    <text evidence="8">Small subunit of the glutamine-dependent carbamoyl phosphate synthetase (CPSase). CPSase catalyzes the formation of carbamoyl phosphate from the ammonia moiety of glutamine, carbonate, and phosphate donated by ATP, constituting the first step of 2 biosynthetic pathways, one leading to arginine and/or urea and the other to pyrimidine nucleotides. The small subunit (glutamine amidotransferase) binds and cleaves glutamine to supply the large subunit with the substrate ammonia.</text>
</comment>
<dbReference type="InterPro" id="IPR035686">
    <property type="entry name" value="CPSase_GATase1"/>
</dbReference>
<dbReference type="Pfam" id="PF00988">
    <property type="entry name" value="CPSase_sm_chain"/>
    <property type="match status" value="1"/>
</dbReference>
<feature type="binding site" evidence="8">
    <location>
        <position position="49"/>
    </location>
    <ligand>
        <name>L-glutamine</name>
        <dbReference type="ChEBI" id="CHEBI:58359"/>
    </ligand>
</feature>
<feature type="binding site" evidence="8">
    <location>
        <position position="309"/>
    </location>
    <ligand>
        <name>L-glutamine</name>
        <dbReference type="ChEBI" id="CHEBI:58359"/>
    </ligand>
</feature>
<feature type="binding site" evidence="8">
    <location>
        <position position="271"/>
    </location>
    <ligand>
        <name>L-glutamine</name>
        <dbReference type="ChEBI" id="CHEBI:58359"/>
    </ligand>
</feature>
<feature type="active site" evidence="8">
    <location>
        <position position="353"/>
    </location>
</feature>
<dbReference type="InterPro" id="IPR036480">
    <property type="entry name" value="CarbP_synth_ssu_N_sf"/>
</dbReference>
<dbReference type="PRINTS" id="PR00099">
    <property type="entry name" value="CPSGATASE"/>
</dbReference>
<dbReference type="HOGENOM" id="CLU_035901_1_1_10"/>
<dbReference type="InterPro" id="IPR050472">
    <property type="entry name" value="Anth_synth/Amidotransfase"/>
</dbReference>
<keyword evidence="6 8" id="KW-0315">Glutamine amidotransferase</keyword>
<evidence type="ECO:0000259" key="9">
    <source>
        <dbReference type="SMART" id="SM01097"/>
    </source>
</evidence>
<dbReference type="NCBIfam" id="TIGR01368">
    <property type="entry name" value="CPSaseIIsmall"/>
    <property type="match status" value="1"/>
</dbReference>
<evidence type="ECO:0000256" key="4">
    <source>
        <dbReference type="ARBA" id="ARBA00022741"/>
    </source>
</evidence>
<feature type="binding site" evidence="8">
    <location>
        <position position="268"/>
    </location>
    <ligand>
        <name>L-glutamine</name>
        <dbReference type="ChEBI" id="CHEBI:58359"/>
    </ligand>
</feature>
<gene>
    <name evidence="10" type="primary">CPA1</name>
    <name evidence="8" type="synonym">carA</name>
    <name evidence="10" type="ORF">ING2E5B_1107</name>
</gene>
<feature type="binding site" evidence="8">
    <location>
        <position position="241"/>
    </location>
    <ligand>
        <name>L-glutamine</name>
        <dbReference type="ChEBI" id="CHEBI:58359"/>
    </ligand>
</feature>
<dbReference type="InterPro" id="IPR029062">
    <property type="entry name" value="Class_I_gatase-like"/>
</dbReference>
<keyword evidence="8" id="KW-0028">Amino-acid biosynthesis</keyword>
<feature type="active site" description="Nucleophile" evidence="8">
    <location>
        <position position="267"/>
    </location>
</feature>
<dbReference type="PANTHER" id="PTHR43418:SF7">
    <property type="entry name" value="CARBAMOYL-PHOSPHATE SYNTHASE SMALL CHAIN"/>
    <property type="match status" value="1"/>
</dbReference>
<keyword evidence="3 8" id="KW-0436">Ligase</keyword>
<evidence type="ECO:0000256" key="3">
    <source>
        <dbReference type="ARBA" id="ARBA00022598"/>
    </source>
</evidence>
<accession>A0A098BYW9</accession>
<dbReference type="GO" id="GO:0005524">
    <property type="term" value="F:ATP binding"/>
    <property type="evidence" value="ECO:0007669"/>
    <property type="project" value="UniProtKB-UniRule"/>
</dbReference>
<protein>
    <recommendedName>
        <fullName evidence="8">Carbamoyl phosphate synthase small chain</fullName>
        <ecNumber evidence="8">6.3.5.5</ecNumber>
    </recommendedName>
    <alternativeName>
        <fullName evidence="8">Carbamoyl phosphate synthetase glutamine chain</fullName>
    </alternativeName>
</protein>
<evidence type="ECO:0000256" key="6">
    <source>
        <dbReference type="ARBA" id="ARBA00022962"/>
    </source>
</evidence>
<dbReference type="PRINTS" id="PR00096">
    <property type="entry name" value="GATASE"/>
</dbReference>
<dbReference type="Gene3D" id="3.40.50.880">
    <property type="match status" value="1"/>
</dbReference>
<feature type="binding site" evidence="8">
    <location>
        <position position="312"/>
    </location>
    <ligand>
        <name>L-glutamine</name>
        <dbReference type="ChEBI" id="CHEBI:58359"/>
    </ligand>
</feature>
<evidence type="ECO:0000256" key="5">
    <source>
        <dbReference type="ARBA" id="ARBA00022840"/>
    </source>
</evidence>
<dbReference type="STRING" id="1562970.ING2E5B_1107"/>
<dbReference type="GO" id="GO:0006207">
    <property type="term" value="P:'de novo' pyrimidine nucleobase biosynthetic process"/>
    <property type="evidence" value="ECO:0007669"/>
    <property type="project" value="InterPro"/>
</dbReference>
<dbReference type="UniPathway" id="UPA00070">
    <property type="reaction ID" value="UER00115"/>
</dbReference>
<dbReference type="Pfam" id="PF00117">
    <property type="entry name" value="GATase"/>
    <property type="match status" value="1"/>
</dbReference>
<dbReference type="OrthoDB" id="9804328at2"/>
<comment type="similarity">
    <text evidence="2 8">Belongs to the CarA family.</text>
</comment>
<comment type="pathway">
    <text evidence="1 8">Amino-acid biosynthesis; L-arginine biosynthesis; carbamoyl phosphate from bicarbonate: step 1/1.</text>
</comment>
<evidence type="ECO:0000256" key="2">
    <source>
        <dbReference type="ARBA" id="ARBA00007800"/>
    </source>
</evidence>
<feature type="binding site" evidence="8">
    <location>
        <position position="239"/>
    </location>
    <ligand>
        <name>L-glutamine</name>
        <dbReference type="ChEBI" id="CHEBI:58359"/>
    </ligand>
</feature>
<comment type="catalytic activity">
    <reaction evidence="7 8">
        <text>hydrogencarbonate + L-glutamine + 2 ATP + H2O = carbamoyl phosphate + L-glutamate + 2 ADP + phosphate + 2 H(+)</text>
        <dbReference type="Rhea" id="RHEA:18633"/>
        <dbReference type="ChEBI" id="CHEBI:15377"/>
        <dbReference type="ChEBI" id="CHEBI:15378"/>
        <dbReference type="ChEBI" id="CHEBI:17544"/>
        <dbReference type="ChEBI" id="CHEBI:29985"/>
        <dbReference type="ChEBI" id="CHEBI:30616"/>
        <dbReference type="ChEBI" id="CHEBI:43474"/>
        <dbReference type="ChEBI" id="CHEBI:58228"/>
        <dbReference type="ChEBI" id="CHEBI:58359"/>
        <dbReference type="ChEBI" id="CHEBI:456216"/>
        <dbReference type="EC" id="6.3.5.5"/>
    </reaction>
</comment>
<dbReference type="SUPFAM" id="SSF52317">
    <property type="entry name" value="Class I glutamine amidotransferase-like"/>
    <property type="match status" value="1"/>
</dbReference>
<dbReference type="InterPro" id="IPR017926">
    <property type="entry name" value="GATASE"/>
</dbReference>
<organism evidence="10 11">
    <name type="scientific">Fermentimonas caenicola</name>
    <dbReference type="NCBI Taxonomy" id="1562970"/>
    <lineage>
        <taxon>Bacteria</taxon>
        <taxon>Pseudomonadati</taxon>
        <taxon>Bacteroidota</taxon>
        <taxon>Bacteroidia</taxon>
        <taxon>Bacteroidales</taxon>
        <taxon>Dysgonomonadaceae</taxon>
        <taxon>Fermentimonas</taxon>
    </lineage>
</organism>
<comment type="pathway">
    <text evidence="8">Pyrimidine metabolism; UMP biosynthesis via de novo pathway; (S)-dihydroorotate from bicarbonate: step 1/3.</text>
</comment>
<dbReference type="PROSITE" id="PS51273">
    <property type="entry name" value="GATASE_TYPE_1"/>
    <property type="match status" value="1"/>
</dbReference>
<dbReference type="KEGG" id="pbt:ING2E5B_1107"/>